<dbReference type="SUPFAM" id="SSF52540">
    <property type="entry name" value="P-loop containing nucleoside triphosphate hydrolases"/>
    <property type="match status" value="1"/>
</dbReference>
<evidence type="ECO:0000313" key="14">
    <source>
        <dbReference type="Proteomes" id="UP001651158"/>
    </source>
</evidence>
<keyword evidence="2" id="KW-0547">Nucleotide-binding</keyword>
<evidence type="ECO:0000256" key="7">
    <source>
        <dbReference type="ARBA" id="ARBA00023235"/>
    </source>
</evidence>
<keyword evidence="4 13" id="KW-0347">Helicase</keyword>
<dbReference type="InterPro" id="IPR001650">
    <property type="entry name" value="Helicase_C-like"/>
</dbReference>
<name>A0ABR4QQR4_9CEST</name>
<dbReference type="Gene3D" id="3.40.50.300">
    <property type="entry name" value="P-loop containing nucleotide triphosphate hydrolases"/>
    <property type="match status" value="2"/>
</dbReference>
<dbReference type="Pfam" id="PF00270">
    <property type="entry name" value="DEAD"/>
    <property type="match status" value="1"/>
</dbReference>
<keyword evidence="6" id="KW-0238">DNA-binding</keyword>
<dbReference type="SMART" id="SM00487">
    <property type="entry name" value="DEXDc"/>
    <property type="match status" value="1"/>
</dbReference>
<evidence type="ECO:0000256" key="2">
    <source>
        <dbReference type="ARBA" id="ARBA00022741"/>
    </source>
</evidence>
<dbReference type="Proteomes" id="UP001651158">
    <property type="component" value="Unassembled WGS sequence"/>
</dbReference>
<evidence type="ECO:0000313" key="13">
    <source>
        <dbReference type="EMBL" id="KAL5111974.1"/>
    </source>
</evidence>
<dbReference type="InterPro" id="IPR004589">
    <property type="entry name" value="DNA_helicase_ATP-dep_RecQ"/>
</dbReference>
<protein>
    <recommendedName>
        <fullName evidence="9">DNA 3'-5' helicase</fullName>
        <ecNumber evidence="9">5.6.2.4</ecNumber>
    </recommendedName>
    <alternativeName>
        <fullName evidence="10">DNA 3'-5' helicase Q1</fullName>
    </alternativeName>
</protein>
<dbReference type="PANTHER" id="PTHR13710:SF105">
    <property type="entry name" value="ATP-DEPENDENT DNA HELICASE Q1"/>
    <property type="match status" value="1"/>
</dbReference>
<dbReference type="InterPro" id="IPR014001">
    <property type="entry name" value="Helicase_ATP-bd"/>
</dbReference>
<dbReference type="NCBIfam" id="TIGR00614">
    <property type="entry name" value="recQ_fam"/>
    <property type="match status" value="1"/>
</dbReference>
<evidence type="ECO:0000256" key="6">
    <source>
        <dbReference type="ARBA" id="ARBA00023125"/>
    </source>
</evidence>
<sequence length="814" mass="91390">MAFCLAWAPCDRDGGREVAVSYSFNECDYAAIYGAALCHLAPVSHGLILSIPLSFPVEETFEASSTDEYVMSNLLKSRIKLILPFAKRSPRMVLKRLSSDAEHEFAVWVSVRLGTWNVMEGSLTDLIDEELRLKLELSSLSKRIDSLVHQRELLQAEYEQVVHRLSLARLNSTTTSYLSAEYSNQKIFLWSSELERVRRELFHIPEFRPLQLPAINAFLDNRDVILVMPTGAGKSLVYQLPSFLEIPEYAGKFTLVISPLVSLMADQAIGLRRLGIPEGSVAILDASSPTLEQQKVLHAIVGEDKNKPMKETDLRVLFVTPEKLSKSKRLMYRLERAYKRGSLARIVVDEVHCVSQWGHDFRPDYKFLHVLRSQFPRAPILGLTATASAEVILDIQKMLGLQQHRCLVLRSSYNRPNLRYEVRFQSGPVTSSYGTIRGLLNSEFSGQSGIIYCLSQKDTESLSTFLNKEGVTAAFYHANVDPSQRERDHLAWLDGKIQVMVATVAFGMGINKPDVRFVLHLSPSKSVENYYQESGRAGRDGAPSRVVLLWRLADLFRLGTMVFAEQTGLRKLLQMTAYVVETKRCRRCLISEALGDINSCAEPCKLSPCDICSNSSPPATSATCEMDATRVISRMQAILEDMRLKSQRLTGAKLVDLLVKDADVTVALARALVVRLSRRQQTCVCEYLVAWCLCHEVVTLDFHFTPYSTIAYVVSAAACSPLQAKIHLPADIWAHEEGPRSLILTDSPHMRMIAQNMQASAHNLMGQICYAALKLKFEAIIFYTVHSLKLRRRTLAQEIHSGLLSFITTADVFC</sequence>
<feature type="domain" description="Helicase C-terminal" evidence="12">
    <location>
        <begin position="435"/>
        <end position="584"/>
    </location>
</feature>
<dbReference type="PROSITE" id="PS51192">
    <property type="entry name" value="HELICASE_ATP_BIND_1"/>
    <property type="match status" value="1"/>
</dbReference>
<dbReference type="EMBL" id="JAKROA010000001">
    <property type="protein sequence ID" value="KAL5111974.1"/>
    <property type="molecule type" value="Genomic_DNA"/>
</dbReference>
<dbReference type="Pfam" id="PF00271">
    <property type="entry name" value="Helicase_C"/>
    <property type="match status" value="1"/>
</dbReference>
<organism evidence="13 14">
    <name type="scientific">Taenia crassiceps</name>
    <dbReference type="NCBI Taxonomy" id="6207"/>
    <lineage>
        <taxon>Eukaryota</taxon>
        <taxon>Metazoa</taxon>
        <taxon>Spiralia</taxon>
        <taxon>Lophotrochozoa</taxon>
        <taxon>Platyhelminthes</taxon>
        <taxon>Cestoda</taxon>
        <taxon>Eucestoda</taxon>
        <taxon>Cyclophyllidea</taxon>
        <taxon>Taeniidae</taxon>
        <taxon>Taenia</taxon>
    </lineage>
</organism>
<keyword evidence="14" id="KW-1185">Reference proteome</keyword>
<dbReference type="SMART" id="SM00490">
    <property type="entry name" value="HELICc"/>
    <property type="match status" value="1"/>
</dbReference>
<dbReference type="EC" id="5.6.2.4" evidence="9"/>
<dbReference type="Gene3D" id="1.10.10.10">
    <property type="entry name" value="Winged helix-like DNA-binding domain superfamily/Winged helix DNA-binding domain"/>
    <property type="match status" value="1"/>
</dbReference>
<comment type="similarity">
    <text evidence="1">Belongs to the helicase family. RecQ subfamily.</text>
</comment>
<evidence type="ECO:0000256" key="10">
    <source>
        <dbReference type="ARBA" id="ARBA00044566"/>
    </source>
</evidence>
<accession>A0ABR4QQR4</accession>
<proteinExistence type="inferred from homology"/>
<dbReference type="PROSITE" id="PS51194">
    <property type="entry name" value="HELICASE_CTER"/>
    <property type="match status" value="1"/>
</dbReference>
<dbReference type="InterPro" id="IPR027417">
    <property type="entry name" value="P-loop_NTPase"/>
</dbReference>
<reference evidence="13 14" key="1">
    <citation type="journal article" date="2022" name="Front. Cell. Infect. Microbiol.">
        <title>The Genomes of Two Strains of Taenia crassiceps the Animal Model for the Study of Human Cysticercosis.</title>
        <authorList>
            <person name="Bobes R.J."/>
            <person name="Estrada K."/>
            <person name="Rios-Valencia D.G."/>
            <person name="Calderon-Gallegos A."/>
            <person name="de la Torre P."/>
            <person name="Carrero J.C."/>
            <person name="Sanchez-Flores A."/>
            <person name="Laclette J.P."/>
        </authorList>
    </citation>
    <scope>NUCLEOTIDE SEQUENCE [LARGE SCALE GENOMIC DNA]</scope>
    <source>
        <strain evidence="13">WFUcys</strain>
    </source>
</reference>
<evidence type="ECO:0000256" key="4">
    <source>
        <dbReference type="ARBA" id="ARBA00022806"/>
    </source>
</evidence>
<evidence type="ECO:0000259" key="11">
    <source>
        <dbReference type="PROSITE" id="PS51192"/>
    </source>
</evidence>
<dbReference type="PROSITE" id="PS00690">
    <property type="entry name" value="DEAH_ATP_HELICASE"/>
    <property type="match status" value="1"/>
</dbReference>
<evidence type="ECO:0000256" key="3">
    <source>
        <dbReference type="ARBA" id="ARBA00022801"/>
    </source>
</evidence>
<evidence type="ECO:0000259" key="12">
    <source>
        <dbReference type="PROSITE" id="PS51194"/>
    </source>
</evidence>
<comment type="caution">
    <text evidence="13">The sequence shown here is derived from an EMBL/GenBank/DDBJ whole genome shotgun (WGS) entry which is preliminary data.</text>
</comment>
<evidence type="ECO:0000256" key="1">
    <source>
        <dbReference type="ARBA" id="ARBA00005446"/>
    </source>
</evidence>
<keyword evidence="3" id="KW-0378">Hydrolase</keyword>
<dbReference type="CDD" id="cd18794">
    <property type="entry name" value="SF2_C_RecQ"/>
    <property type="match status" value="1"/>
</dbReference>
<dbReference type="PANTHER" id="PTHR13710">
    <property type="entry name" value="DNA HELICASE RECQ FAMILY MEMBER"/>
    <property type="match status" value="1"/>
</dbReference>
<dbReference type="GO" id="GO:0004386">
    <property type="term" value="F:helicase activity"/>
    <property type="evidence" value="ECO:0007669"/>
    <property type="project" value="UniProtKB-KW"/>
</dbReference>
<evidence type="ECO:0000256" key="5">
    <source>
        <dbReference type="ARBA" id="ARBA00022840"/>
    </source>
</evidence>
<keyword evidence="5" id="KW-0067">ATP-binding</keyword>
<dbReference type="InterPro" id="IPR011545">
    <property type="entry name" value="DEAD/DEAH_box_helicase_dom"/>
</dbReference>
<comment type="catalytic activity">
    <reaction evidence="8">
        <text>Couples ATP hydrolysis with the unwinding of duplex DNA by translocating in the 3'-5' direction.</text>
        <dbReference type="EC" id="5.6.2.4"/>
    </reaction>
</comment>
<keyword evidence="7" id="KW-0413">Isomerase</keyword>
<gene>
    <name evidence="13" type="ORF">TcWFU_004463</name>
</gene>
<evidence type="ECO:0000256" key="8">
    <source>
        <dbReference type="ARBA" id="ARBA00034617"/>
    </source>
</evidence>
<evidence type="ECO:0000256" key="9">
    <source>
        <dbReference type="ARBA" id="ARBA00034808"/>
    </source>
</evidence>
<feature type="domain" description="Helicase ATP-binding" evidence="11">
    <location>
        <begin position="215"/>
        <end position="405"/>
    </location>
</feature>
<dbReference type="InterPro" id="IPR002464">
    <property type="entry name" value="DNA/RNA_helicase_DEAH_CS"/>
</dbReference>
<dbReference type="InterPro" id="IPR036388">
    <property type="entry name" value="WH-like_DNA-bd_sf"/>
</dbReference>